<name>A0ABN9WQF6_9DINO</name>
<organism evidence="3 4">
    <name type="scientific">Prorocentrum cordatum</name>
    <dbReference type="NCBI Taxonomy" id="2364126"/>
    <lineage>
        <taxon>Eukaryota</taxon>
        <taxon>Sar</taxon>
        <taxon>Alveolata</taxon>
        <taxon>Dinophyceae</taxon>
        <taxon>Prorocentrales</taxon>
        <taxon>Prorocentraceae</taxon>
        <taxon>Prorocentrum</taxon>
    </lineage>
</organism>
<feature type="region of interest" description="Disordered" evidence="1">
    <location>
        <begin position="1"/>
        <end position="114"/>
    </location>
</feature>
<feature type="compositionally biased region" description="Low complexity" evidence="1">
    <location>
        <begin position="29"/>
        <end position="41"/>
    </location>
</feature>
<sequence>DMLGSPRRGRQPEGTPCARPPRAGGGDRGAAPRADASAAAGRRGDGAGPAATEGLASGAAQRPGEGGEGGSREAAEGRALGAAGAPPRAASRGGAARERGAREGPGARAEAAVAARIEAAVASLRSMLEQERSQAAQESPAAAAQRRAGLGARGGLGSGSEEEPCAWGESTAPRAAGAHCGAAPVGDGLERWAVGEERQDAVPDAQQVRTPGGLSSTPPPAGPSLTTVQFRNLPYVLSRNMFVHISKEGSQGRRHLVYLPVDFATAQSLGYGFVNAVNHAAALHLFSLFEGFRAWPCQSRPAARRDEDGAPPTALGKPTGSATLWPDGCSAEPMFVSIRGGAEPGGAETATGPPAARAGPRSSRRARADARGGAPALRAAPGGVASPAGAQAPEHAPAP</sequence>
<evidence type="ECO:0000313" key="3">
    <source>
        <dbReference type="EMBL" id="CAK0887494.1"/>
    </source>
</evidence>
<feature type="compositionally biased region" description="Polar residues" evidence="1">
    <location>
        <begin position="207"/>
        <end position="216"/>
    </location>
</feature>
<dbReference type="EMBL" id="CAUYUJ010018948">
    <property type="protein sequence ID" value="CAK0887494.1"/>
    <property type="molecule type" value="Genomic_DNA"/>
</dbReference>
<feature type="region of interest" description="Disordered" evidence="1">
    <location>
        <begin position="126"/>
        <end position="169"/>
    </location>
</feature>
<feature type="compositionally biased region" description="Low complexity" evidence="1">
    <location>
        <begin position="133"/>
        <end position="150"/>
    </location>
</feature>
<evidence type="ECO:0000256" key="1">
    <source>
        <dbReference type="SAM" id="MobiDB-lite"/>
    </source>
</evidence>
<feature type="domain" description="Mei2-like C-terminal RNA recognition motif" evidence="2">
    <location>
        <begin position="226"/>
        <end position="292"/>
    </location>
</feature>
<feature type="compositionally biased region" description="Low complexity" evidence="1">
    <location>
        <begin position="339"/>
        <end position="361"/>
    </location>
</feature>
<gene>
    <name evidence="3" type="ORF">PCOR1329_LOCUS68533</name>
</gene>
<feature type="compositionally biased region" description="Low complexity" evidence="1">
    <location>
        <begin position="104"/>
        <end position="114"/>
    </location>
</feature>
<feature type="region of interest" description="Disordered" evidence="1">
    <location>
        <begin position="302"/>
        <end position="399"/>
    </location>
</feature>
<dbReference type="InterPro" id="IPR007201">
    <property type="entry name" value="Mei2-like_Rrm_C"/>
</dbReference>
<feature type="non-terminal residue" evidence="3">
    <location>
        <position position="1"/>
    </location>
</feature>
<reference evidence="3" key="1">
    <citation type="submission" date="2023-10" db="EMBL/GenBank/DDBJ databases">
        <authorList>
            <person name="Chen Y."/>
            <person name="Shah S."/>
            <person name="Dougan E. K."/>
            <person name="Thang M."/>
            <person name="Chan C."/>
        </authorList>
    </citation>
    <scope>NUCLEOTIDE SEQUENCE [LARGE SCALE GENOMIC DNA]</scope>
</reference>
<feature type="compositionally biased region" description="Low complexity" evidence="1">
    <location>
        <begin position="371"/>
        <end position="393"/>
    </location>
</feature>
<dbReference type="Pfam" id="PF04059">
    <property type="entry name" value="RRM_2"/>
    <property type="match status" value="1"/>
</dbReference>
<feature type="region of interest" description="Disordered" evidence="1">
    <location>
        <begin position="200"/>
        <end position="225"/>
    </location>
</feature>
<feature type="non-terminal residue" evidence="3">
    <location>
        <position position="399"/>
    </location>
</feature>
<protein>
    <recommendedName>
        <fullName evidence="2">Mei2-like C-terminal RNA recognition motif domain-containing protein</fullName>
    </recommendedName>
</protein>
<comment type="caution">
    <text evidence="3">The sequence shown here is derived from an EMBL/GenBank/DDBJ whole genome shotgun (WGS) entry which is preliminary data.</text>
</comment>
<feature type="compositionally biased region" description="Low complexity" evidence="1">
    <location>
        <begin position="77"/>
        <end position="94"/>
    </location>
</feature>
<dbReference type="Proteomes" id="UP001189429">
    <property type="component" value="Unassembled WGS sequence"/>
</dbReference>
<proteinExistence type="predicted"/>
<evidence type="ECO:0000313" key="4">
    <source>
        <dbReference type="Proteomes" id="UP001189429"/>
    </source>
</evidence>
<evidence type="ECO:0000259" key="2">
    <source>
        <dbReference type="Pfam" id="PF04059"/>
    </source>
</evidence>
<accession>A0ABN9WQF6</accession>
<keyword evidence="4" id="KW-1185">Reference proteome</keyword>